<dbReference type="InterPro" id="IPR011979">
    <property type="entry name" value="Antitox_Xre"/>
</dbReference>
<dbReference type="InterPro" id="IPR024467">
    <property type="entry name" value="Xre/MbcA/ParS-like_toxin-bd"/>
</dbReference>
<dbReference type="Pfam" id="PF20432">
    <property type="entry name" value="Xre-like-HTH"/>
    <property type="match status" value="1"/>
</dbReference>
<dbReference type="GO" id="GO:0003677">
    <property type="term" value="F:DNA binding"/>
    <property type="evidence" value="ECO:0007669"/>
    <property type="project" value="InterPro"/>
</dbReference>
<feature type="domain" description="Antitoxin Xre-like helix-turn-helix" evidence="2">
    <location>
        <begin position="33"/>
        <end position="92"/>
    </location>
</feature>
<dbReference type="Proteomes" id="UP000000343">
    <property type="component" value="Chromosome"/>
</dbReference>
<reference evidence="4" key="1">
    <citation type="submission" date="2011-01" db="EMBL/GenBank/DDBJ databases">
        <title>Complete sequence of chromosome of Acidobacterium sp. MP5ACTX9.</title>
        <authorList>
            <consortium name="US DOE Joint Genome Institute"/>
            <person name="Lucas S."/>
            <person name="Copeland A."/>
            <person name="Lapidus A."/>
            <person name="Cheng J.-F."/>
            <person name="Goodwin L."/>
            <person name="Pitluck S."/>
            <person name="Teshima H."/>
            <person name="Detter J.C."/>
            <person name="Han C."/>
            <person name="Tapia R."/>
            <person name="Land M."/>
            <person name="Hauser L."/>
            <person name="Kyrpides N."/>
            <person name="Ivanova N."/>
            <person name="Ovchinnikova G."/>
            <person name="Pagani I."/>
            <person name="Rawat S.R."/>
            <person name="Mannisto M."/>
            <person name="Haggblom M.M."/>
            <person name="Woyke T."/>
        </authorList>
    </citation>
    <scope>NUCLEOTIDE SEQUENCE [LARGE SCALE GENOMIC DNA]</scope>
    <source>
        <strain evidence="4">MP5ACTX9</strain>
    </source>
</reference>
<dbReference type="STRING" id="1198114.AciX9_3443"/>
<keyword evidence="4" id="KW-1185">Reference proteome</keyword>
<sequence length="149" mass="17068">MTVQAIPQRQPAVFYRRLESKLGVSPLDSDRDIARFVEARLPLTSVDALSSHGITTEEIYDYILPRRTLVHRRTRHEALTHEESDRAVRLARIASLAEEVFGEDAKAARWLRKPKTRFEGRTPLELLRTEAGARLIEEMLLQLDFGFAA</sequence>
<dbReference type="InterPro" id="IPR046847">
    <property type="entry name" value="Xre-like_HTH"/>
</dbReference>
<dbReference type="eggNOG" id="COG5642">
    <property type="taxonomic scope" value="Bacteria"/>
</dbReference>
<name>E8X3E7_GRATM</name>
<dbReference type="HOGENOM" id="CLU_109353_5_1_0"/>
<protein>
    <submittedName>
        <fullName evidence="3">Uncharacterized protein</fullName>
    </submittedName>
</protein>
<proteinExistence type="predicted"/>
<evidence type="ECO:0000259" key="1">
    <source>
        <dbReference type="Pfam" id="PF09722"/>
    </source>
</evidence>
<organism evidence="4">
    <name type="scientific">Granulicella tundricola (strain ATCC BAA-1859 / DSM 23138 / MP5ACTX9)</name>
    <dbReference type="NCBI Taxonomy" id="1198114"/>
    <lineage>
        <taxon>Bacteria</taxon>
        <taxon>Pseudomonadati</taxon>
        <taxon>Acidobacteriota</taxon>
        <taxon>Terriglobia</taxon>
        <taxon>Terriglobales</taxon>
        <taxon>Acidobacteriaceae</taxon>
        <taxon>Granulicella</taxon>
    </lineage>
</organism>
<accession>E8X3E7</accession>
<evidence type="ECO:0000313" key="3">
    <source>
        <dbReference type="EMBL" id="ADW70448.1"/>
    </source>
</evidence>
<dbReference type="AlphaFoldDB" id="E8X3E7"/>
<dbReference type="EMBL" id="CP002480">
    <property type="protein sequence ID" value="ADW70448.1"/>
    <property type="molecule type" value="Genomic_DNA"/>
</dbReference>
<evidence type="ECO:0000259" key="2">
    <source>
        <dbReference type="Pfam" id="PF20432"/>
    </source>
</evidence>
<evidence type="ECO:0000313" key="4">
    <source>
        <dbReference type="Proteomes" id="UP000000343"/>
    </source>
</evidence>
<dbReference type="NCBIfam" id="TIGR02293">
    <property type="entry name" value="TAS_TIGR02293"/>
    <property type="match status" value="1"/>
</dbReference>
<dbReference type="KEGG" id="acm:AciX9_3443"/>
<gene>
    <name evidence="3" type="ordered locus">AciX9_3443</name>
</gene>
<feature type="domain" description="Antitoxin Xre/MbcA/ParS-like toxin-binding" evidence="1">
    <location>
        <begin position="97"/>
        <end position="146"/>
    </location>
</feature>
<dbReference type="Pfam" id="PF09722">
    <property type="entry name" value="Xre_MbcA_ParS_C"/>
    <property type="match status" value="1"/>
</dbReference>
<dbReference type="PaxDb" id="1198114-AciX9_3443"/>